<evidence type="ECO:0000259" key="5">
    <source>
        <dbReference type="PROSITE" id="PS50975"/>
    </source>
</evidence>
<proteinExistence type="predicted"/>
<dbReference type="PANTHER" id="PTHR43585">
    <property type="entry name" value="FUMIPYRROLE BIOSYNTHESIS PROTEIN C"/>
    <property type="match status" value="1"/>
</dbReference>
<organism evidence="6 7">
    <name type="scientific">Chimaeribacter coloradensis</name>
    <dbReference type="NCBI Taxonomy" id="2060068"/>
    <lineage>
        <taxon>Bacteria</taxon>
        <taxon>Pseudomonadati</taxon>
        <taxon>Pseudomonadota</taxon>
        <taxon>Gammaproteobacteria</taxon>
        <taxon>Enterobacterales</taxon>
        <taxon>Yersiniaceae</taxon>
        <taxon>Chimaeribacter</taxon>
    </lineage>
</organism>
<accession>A0A2N5DWV1</accession>
<dbReference type="GO" id="GO:0005524">
    <property type="term" value="F:ATP binding"/>
    <property type="evidence" value="ECO:0007669"/>
    <property type="project" value="UniProtKB-UniRule"/>
</dbReference>
<feature type="domain" description="ATP-grasp" evidence="5">
    <location>
        <begin position="110"/>
        <end position="292"/>
    </location>
</feature>
<name>A0A2N5DWV1_9GAMM</name>
<dbReference type="RefSeq" id="WP_101826269.1">
    <property type="nucleotide sequence ID" value="NZ_PJZH01000022.1"/>
</dbReference>
<evidence type="ECO:0000313" key="7">
    <source>
        <dbReference type="Proteomes" id="UP000234503"/>
    </source>
</evidence>
<dbReference type="PANTHER" id="PTHR43585:SF2">
    <property type="entry name" value="ATP-GRASP ENZYME FSQD"/>
    <property type="match status" value="1"/>
</dbReference>
<dbReference type="GO" id="GO:0046872">
    <property type="term" value="F:metal ion binding"/>
    <property type="evidence" value="ECO:0007669"/>
    <property type="project" value="InterPro"/>
</dbReference>
<reference evidence="6 7" key="1">
    <citation type="submission" date="2017-12" db="EMBL/GenBank/DDBJ databases">
        <title>Characterization of six clinical isolates of Enterochimera gen. nov., a novel genus of the Yersiniaciae family and the three species Enterochimera arupensis sp. nov., Enterochimera coloradensis sp. nov, and Enterochimera californica sp. nov.</title>
        <authorList>
            <person name="Rossi A."/>
            <person name="Fisher M."/>
        </authorList>
    </citation>
    <scope>NUCLEOTIDE SEQUENCE [LARGE SCALE GENOMIC DNA]</scope>
    <source>
        <strain evidence="7">2016-Iso4</strain>
    </source>
</reference>
<evidence type="ECO:0000313" key="6">
    <source>
        <dbReference type="EMBL" id="PLR31730.1"/>
    </source>
</evidence>
<sequence>MKIVILHRIPFEKMRYDQILDHHAHEVIYFCLSAPQAPLPAGATVVVLGQPHFDAAFLIEHHTQHLAGADRLIARSEYDLMGAARLRDHFAIPGDTPGHILPLRNKWVMRYRCKQRGIRQPAFWHPLAFLQLPPQPGKFLLKPREEASSNGIITGDDAAIREAILQLDDTEKMMVETFIDGTVYHFDGWLAKGNPIAFVSSYYLRDCLRFSGGSPLGSVQTPTEPEHRALVTRTLAALGYRDGSFHFEAIRDARGRFWFLETAARVGGAGVAETFHLRTGLNLYHADLRYQIFGTPPATVEAINPLFYGWFVYPAHHLDAGGHVPFSAEKWAGYLLHYQHHQTVRTKGPLSYSAEYSPLSGVVMGEQHDLPRVIDAIFNECNLVEIK</sequence>
<evidence type="ECO:0000256" key="4">
    <source>
        <dbReference type="PROSITE-ProRule" id="PRU00409"/>
    </source>
</evidence>
<dbReference type="OrthoDB" id="3428978at2"/>
<dbReference type="Gene3D" id="3.40.50.20">
    <property type="match status" value="1"/>
</dbReference>
<keyword evidence="2 4" id="KW-0547">Nucleotide-binding</keyword>
<keyword evidence="7" id="KW-1185">Reference proteome</keyword>
<dbReference type="InterPro" id="IPR011761">
    <property type="entry name" value="ATP-grasp"/>
</dbReference>
<evidence type="ECO:0000256" key="2">
    <source>
        <dbReference type="ARBA" id="ARBA00022741"/>
    </source>
</evidence>
<dbReference type="Proteomes" id="UP000234503">
    <property type="component" value="Unassembled WGS sequence"/>
</dbReference>
<dbReference type="PROSITE" id="PS50975">
    <property type="entry name" value="ATP_GRASP"/>
    <property type="match status" value="1"/>
</dbReference>
<keyword evidence="1" id="KW-0436">Ligase</keyword>
<dbReference type="SUPFAM" id="SSF56059">
    <property type="entry name" value="Glutathione synthetase ATP-binding domain-like"/>
    <property type="match status" value="1"/>
</dbReference>
<protein>
    <submittedName>
        <fullName evidence="6">ATP-grasp domain-containing protein</fullName>
    </submittedName>
</protein>
<dbReference type="Gene3D" id="3.30.470.20">
    <property type="entry name" value="ATP-grasp fold, B domain"/>
    <property type="match status" value="1"/>
</dbReference>
<dbReference type="AlphaFoldDB" id="A0A2N5DWV1"/>
<evidence type="ECO:0000256" key="3">
    <source>
        <dbReference type="ARBA" id="ARBA00022840"/>
    </source>
</evidence>
<dbReference type="GO" id="GO:0016874">
    <property type="term" value="F:ligase activity"/>
    <property type="evidence" value="ECO:0007669"/>
    <property type="project" value="UniProtKB-KW"/>
</dbReference>
<dbReference type="EMBL" id="PJZH01000022">
    <property type="protein sequence ID" value="PLR31730.1"/>
    <property type="molecule type" value="Genomic_DNA"/>
</dbReference>
<gene>
    <name evidence="6" type="ORF">CYR32_16645</name>
</gene>
<evidence type="ECO:0000256" key="1">
    <source>
        <dbReference type="ARBA" id="ARBA00022598"/>
    </source>
</evidence>
<dbReference type="InterPro" id="IPR052032">
    <property type="entry name" value="ATP-dep_AA_Ligase"/>
</dbReference>
<comment type="caution">
    <text evidence="6">The sequence shown here is derived from an EMBL/GenBank/DDBJ whole genome shotgun (WGS) entry which is preliminary data.</text>
</comment>
<keyword evidence="3 4" id="KW-0067">ATP-binding</keyword>